<protein>
    <submittedName>
        <fullName evidence="7">ABC transporter ATP-binding protein</fullName>
    </submittedName>
</protein>
<evidence type="ECO:0000313" key="7">
    <source>
        <dbReference type="EMBL" id="GAA1745246.1"/>
    </source>
</evidence>
<evidence type="ECO:0000256" key="1">
    <source>
        <dbReference type="ARBA" id="ARBA00005417"/>
    </source>
</evidence>
<evidence type="ECO:0000259" key="6">
    <source>
        <dbReference type="PROSITE" id="PS50893"/>
    </source>
</evidence>
<accession>A0ABP4W4B7</accession>
<evidence type="ECO:0000256" key="3">
    <source>
        <dbReference type="ARBA" id="ARBA00022741"/>
    </source>
</evidence>
<feature type="domain" description="ABC transporter" evidence="6">
    <location>
        <begin position="3"/>
        <end position="236"/>
    </location>
</feature>
<evidence type="ECO:0000313" key="8">
    <source>
        <dbReference type="Proteomes" id="UP001501057"/>
    </source>
</evidence>
<keyword evidence="2" id="KW-0813">Transport</keyword>
<reference evidence="8" key="1">
    <citation type="journal article" date="2019" name="Int. J. Syst. Evol. Microbiol.">
        <title>The Global Catalogue of Microorganisms (GCM) 10K type strain sequencing project: providing services to taxonomists for standard genome sequencing and annotation.</title>
        <authorList>
            <consortium name="The Broad Institute Genomics Platform"/>
            <consortium name="The Broad Institute Genome Sequencing Center for Infectious Disease"/>
            <person name="Wu L."/>
            <person name="Ma J."/>
        </authorList>
    </citation>
    <scope>NUCLEOTIDE SEQUENCE [LARGE SCALE GENOMIC DNA]</scope>
    <source>
        <strain evidence="8">JCM 13518</strain>
    </source>
</reference>
<evidence type="ECO:0000256" key="2">
    <source>
        <dbReference type="ARBA" id="ARBA00022448"/>
    </source>
</evidence>
<keyword evidence="5" id="KW-0029">Amino-acid transport</keyword>
<dbReference type="PANTHER" id="PTHR43820:SF4">
    <property type="entry name" value="HIGH-AFFINITY BRANCHED-CHAIN AMINO ACID TRANSPORT ATP-BINDING PROTEIN LIVF"/>
    <property type="match status" value="1"/>
</dbReference>
<dbReference type="Gene3D" id="3.40.50.300">
    <property type="entry name" value="P-loop containing nucleotide triphosphate hydrolases"/>
    <property type="match status" value="1"/>
</dbReference>
<name>A0ABP4W4B7_9ACTN</name>
<dbReference type="Proteomes" id="UP001501057">
    <property type="component" value="Unassembled WGS sequence"/>
</dbReference>
<dbReference type="RefSeq" id="WP_344202452.1">
    <property type="nucleotide sequence ID" value="NZ_BAAAME010000004.1"/>
</dbReference>
<dbReference type="SMART" id="SM00382">
    <property type="entry name" value="AAA"/>
    <property type="match status" value="1"/>
</dbReference>
<dbReference type="GO" id="GO:0005524">
    <property type="term" value="F:ATP binding"/>
    <property type="evidence" value="ECO:0007669"/>
    <property type="project" value="UniProtKB-KW"/>
</dbReference>
<comment type="caution">
    <text evidence="7">The sequence shown here is derived from an EMBL/GenBank/DDBJ whole genome shotgun (WGS) entry which is preliminary data.</text>
</comment>
<evidence type="ECO:0000256" key="4">
    <source>
        <dbReference type="ARBA" id="ARBA00022840"/>
    </source>
</evidence>
<evidence type="ECO:0000256" key="5">
    <source>
        <dbReference type="ARBA" id="ARBA00022970"/>
    </source>
</evidence>
<dbReference type="InterPro" id="IPR027417">
    <property type="entry name" value="P-loop_NTPase"/>
</dbReference>
<dbReference type="Pfam" id="PF00005">
    <property type="entry name" value="ABC_tran"/>
    <property type="match status" value="1"/>
</dbReference>
<organism evidence="7 8">
    <name type="scientific">Aeromicrobium alkaliterrae</name>
    <dbReference type="NCBI Taxonomy" id="302168"/>
    <lineage>
        <taxon>Bacteria</taxon>
        <taxon>Bacillati</taxon>
        <taxon>Actinomycetota</taxon>
        <taxon>Actinomycetes</taxon>
        <taxon>Propionibacteriales</taxon>
        <taxon>Nocardioidaceae</taxon>
        <taxon>Aeromicrobium</taxon>
    </lineage>
</organism>
<dbReference type="EMBL" id="BAAAME010000004">
    <property type="protein sequence ID" value="GAA1745246.1"/>
    <property type="molecule type" value="Genomic_DNA"/>
</dbReference>
<dbReference type="InterPro" id="IPR003593">
    <property type="entry name" value="AAA+_ATPase"/>
</dbReference>
<dbReference type="PROSITE" id="PS50893">
    <property type="entry name" value="ABC_TRANSPORTER_2"/>
    <property type="match status" value="1"/>
</dbReference>
<dbReference type="InterPro" id="IPR003439">
    <property type="entry name" value="ABC_transporter-like_ATP-bd"/>
</dbReference>
<proteinExistence type="inferred from homology"/>
<dbReference type="CDD" id="cd03224">
    <property type="entry name" value="ABC_TM1139_LivF_branched"/>
    <property type="match status" value="1"/>
</dbReference>
<sequence length="236" mass="25163">MSLRVVGAAAGYGRMPVLEDVSIEVPSRTIVSVVGANGAGKSTLAKAISGLLRLSAGSIEVDGTPIDGLRPERRAKSGLVHVPEGRRLFGQLTVAENIAMGRQAARGRNADTEVVDQLLDSFPILRERWNQRAGLLSGGEQQMVALTRAAASRPRYLLLDEPSLGLSPRLSSEVLRLVGMIADETGAGVLLIEQRVDAALRLASSAYVLDRGRIVAEGPADELRESDEIRKAYLGM</sequence>
<keyword evidence="8" id="KW-1185">Reference proteome</keyword>
<dbReference type="InterPro" id="IPR052156">
    <property type="entry name" value="BCAA_Transport_ATP-bd_LivF"/>
</dbReference>
<keyword evidence="4 7" id="KW-0067">ATP-binding</keyword>
<gene>
    <name evidence="7" type="ORF">GCM10009710_26580</name>
</gene>
<dbReference type="PANTHER" id="PTHR43820">
    <property type="entry name" value="HIGH-AFFINITY BRANCHED-CHAIN AMINO ACID TRANSPORT ATP-BINDING PROTEIN LIVF"/>
    <property type="match status" value="1"/>
</dbReference>
<keyword evidence="3" id="KW-0547">Nucleotide-binding</keyword>
<comment type="similarity">
    <text evidence="1">Belongs to the ABC transporter superfamily.</text>
</comment>
<dbReference type="SUPFAM" id="SSF52540">
    <property type="entry name" value="P-loop containing nucleoside triphosphate hydrolases"/>
    <property type="match status" value="1"/>
</dbReference>